<dbReference type="RefSeq" id="XP_032816861.1">
    <property type="nucleotide sequence ID" value="XM_032960970.1"/>
</dbReference>
<dbReference type="InterPro" id="IPR057106">
    <property type="entry name" value="NXPE4_C"/>
</dbReference>
<dbReference type="SUPFAM" id="SSF52266">
    <property type="entry name" value="SGNH hydrolase"/>
    <property type="match status" value="1"/>
</dbReference>
<dbReference type="Proteomes" id="UP001318040">
    <property type="component" value="Chromosome 2"/>
</dbReference>
<proteinExistence type="inferred from homology"/>
<organism evidence="3 4">
    <name type="scientific">Petromyzon marinus</name>
    <name type="common">Sea lamprey</name>
    <dbReference type="NCBI Taxonomy" id="7757"/>
    <lineage>
        <taxon>Eukaryota</taxon>
        <taxon>Metazoa</taxon>
        <taxon>Chordata</taxon>
        <taxon>Craniata</taxon>
        <taxon>Vertebrata</taxon>
        <taxon>Cyclostomata</taxon>
        <taxon>Hyperoartia</taxon>
        <taxon>Petromyzontiformes</taxon>
        <taxon>Petromyzontidae</taxon>
        <taxon>Petromyzon</taxon>
    </lineage>
</organism>
<accession>A0AAJ7X0J3</accession>
<evidence type="ECO:0000256" key="1">
    <source>
        <dbReference type="ARBA" id="ARBA00005431"/>
    </source>
</evidence>
<reference evidence="4" key="1">
    <citation type="submission" date="2025-08" db="UniProtKB">
        <authorList>
            <consortium name="RefSeq"/>
        </authorList>
    </citation>
    <scope>IDENTIFICATION</scope>
    <source>
        <tissue evidence="4">Sperm</tissue>
    </source>
</reference>
<dbReference type="Pfam" id="PF06312">
    <property type="entry name" value="Neurexophilin"/>
    <property type="match status" value="1"/>
</dbReference>
<dbReference type="Gene3D" id="3.40.50.1110">
    <property type="entry name" value="SGNH hydrolase"/>
    <property type="match status" value="1"/>
</dbReference>
<dbReference type="SUPFAM" id="SSF81296">
    <property type="entry name" value="E set domains"/>
    <property type="match status" value="1"/>
</dbReference>
<evidence type="ECO:0000313" key="4">
    <source>
        <dbReference type="RefSeq" id="XP_032816861.1"/>
    </source>
</evidence>
<dbReference type="AlphaFoldDB" id="A0AAJ7X0J3"/>
<gene>
    <name evidence="4" type="primary">LOC116946105</name>
</gene>
<dbReference type="Pfam" id="PF24536">
    <property type="entry name" value="NXPE4_C"/>
    <property type="match status" value="1"/>
</dbReference>
<keyword evidence="3" id="KW-1185">Reference proteome</keyword>
<protein>
    <submittedName>
        <fullName evidence="4">NXPE family member 2-like isoform X1</fullName>
    </submittedName>
</protein>
<dbReference type="KEGG" id="pmrn:116946105"/>
<evidence type="ECO:0000259" key="2">
    <source>
        <dbReference type="Pfam" id="PF24536"/>
    </source>
</evidence>
<name>A0AAJ7X0J3_PETMA</name>
<dbReference type="PANTHER" id="PTHR16165">
    <property type="entry name" value="NXPE FAMILY MEMBER"/>
    <property type="match status" value="1"/>
</dbReference>
<evidence type="ECO:0000313" key="3">
    <source>
        <dbReference type="Proteomes" id="UP001318040"/>
    </source>
</evidence>
<sequence length="585" mass="66290">MRAWMLCGALLFSLHQGKMNSKTFRNKIMISNKIVFITSLAAVLLIYCSAEYFKKTWNLKSIPPKAHYQKASLLPTKGKISGILTYPATKQNNNAIYNARKFVDVTAATQRRGAKLRVTQKHGYKIPISTNITCSTSAKNSRIKILNRGKPHTVGDTLHAQVEMYDFTNRRKLYGGDFLLARIFSPRLGAASSGVVTDLGNGVYDVRFTLFWPGDSSLAFTLVHASEAVSVLDRVRETVPDKVTFMGTFVSGKSSEVTQCHIFLNTAKQVCDFTDPHLHEPWMCEKPRMLPCSSLLTMKSLSKYGNVFNEEETKFFTRDRIWVTIPMSYKIHVAPSTGLLQRNTHCVMGLGNPSPAGYYFKNTWKSSYCNNAYFSSPSSVKNCLKGKQIFLLGDSTIGQWFKYLNHFTKGFKIVDRDLPGKDVQNIADDEYNITLNWFYHNYPFIATRITFKKDFRYIAQRIDNITGGSDTVIAISLGAHFTPFPLHVFQTRMHNIKAAVEKLLIRSPETKVIVKLSNVRENSGVAIFNNWNTFKLNQVLLEVFKTMNVAFIDAWDMTAVLNSAKIHPNEHIIKNQIDSFLSFIC</sequence>
<feature type="domain" description="NXPE C-terminal" evidence="2">
    <location>
        <begin position="364"/>
        <end position="585"/>
    </location>
</feature>
<dbReference type="GeneID" id="116946105"/>
<dbReference type="PANTHER" id="PTHR16165:SF3">
    <property type="entry name" value="NXPE FAMILY MEMBER 1"/>
    <property type="match status" value="1"/>
</dbReference>
<dbReference type="InterPro" id="IPR014756">
    <property type="entry name" value="Ig_E-set"/>
</dbReference>
<dbReference type="InterPro" id="IPR036514">
    <property type="entry name" value="SGNH_hydro_sf"/>
</dbReference>
<comment type="similarity">
    <text evidence="1">Belongs to the NXPE family.</text>
</comment>
<dbReference type="InterPro" id="IPR026845">
    <property type="entry name" value="NXPH/NXPE"/>
</dbReference>